<accession>A0A8C9UM48</accession>
<organism evidence="2 3">
    <name type="scientific">Spermophilus dauricus</name>
    <name type="common">Daurian ground squirrel</name>
    <dbReference type="NCBI Taxonomy" id="99837"/>
    <lineage>
        <taxon>Eukaryota</taxon>
        <taxon>Metazoa</taxon>
        <taxon>Chordata</taxon>
        <taxon>Craniata</taxon>
        <taxon>Vertebrata</taxon>
        <taxon>Euteleostomi</taxon>
        <taxon>Mammalia</taxon>
        <taxon>Eutheria</taxon>
        <taxon>Euarchontoglires</taxon>
        <taxon>Glires</taxon>
        <taxon>Rodentia</taxon>
        <taxon>Sciuromorpha</taxon>
        <taxon>Sciuridae</taxon>
        <taxon>Xerinae</taxon>
        <taxon>Marmotini</taxon>
        <taxon>Spermophilus</taxon>
    </lineage>
</organism>
<protein>
    <submittedName>
        <fullName evidence="2">Uncharacterized protein</fullName>
    </submittedName>
</protein>
<dbReference type="Proteomes" id="UP000694422">
    <property type="component" value="Unplaced"/>
</dbReference>
<dbReference type="AlphaFoldDB" id="A0A8C9UM48"/>
<feature type="compositionally biased region" description="Low complexity" evidence="1">
    <location>
        <begin position="153"/>
        <end position="174"/>
    </location>
</feature>
<dbReference type="Ensembl" id="ENSSDAT00000007329.1">
    <property type="protein sequence ID" value="ENSSDAP00000006410.1"/>
    <property type="gene ID" value="ENSSDAG00000005951.1"/>
</dbReference>
<name>A0A8C9UM48_SPEDA</name>
<keyword evidence="3" id="KW-1185">Reference proteome</keyword>
<proteinExistence type="predicted"/>
<feature type="compositionally biased region" description="Polar residues" evidence="1">
    <location>
        <begin position="175"/>
        <end position="189"/>
    </location>
</feature>
<feature type="compositionally biased region" description="Polar residues" evidence="1">
    <location>
        <begin position="58"/>
        <end position="78"/>
    </location>
</feature>
<evidence type="ECO:0000313" key="3">
    <source>
        <dbReference type="Proteomes" id="UP000694422"/>
    </source>
</evidence>
<reference evidence="2" key="1">
    <citation type="submission" date="2025-08" db="UniProtKB">
        <authorList>
            <consortium name="Ensembl"/>
        </authorList>
    </citation>
    <scope>IDENTIFICATION</scope>
</reference>
<evidence type="ECO:0000313" key="2">
    <source>
        <dbReference type="Ensembl" id="ENSSDAP00000006410.1"/>
    </source>
</evidence>
<feature type="region of interest" description="Disordered" evidence="1">
    <location>
        <begin position="206"/>
        <end position="232"/>
    </location>
</feature>
<feature type="region of interest" description="Disordered" evidence="1">
    <location>
        <begin position="1"/>
        <end position="191"/>
    </location>
</feature>
<sequence>MQPPACDCPLGKDQEVPEEGWPLDLETQPPHCAPENSNPDGVSWKLPSVGPLSFVGRTESSCPETQPQGCGTSPQGPWNPSKKLCENQGNLLQFDRQAPGRISTSPTLRRLRGSSQRSSISPPHQDVLDVSTQKSWRDPTGSPGHLSKSLPGSPRDSAPSLSPLRPRSGLLSDPESTLSTADSFKSQTRTPDEHVLLAFRPINEGSPHWASLPGQEGHSMPSPTAGSPRPQGEELHQSRCVYVGCLPCHDTCAPFSFTTLFLV</sequence>
<reference evidence="2" key="2">
    <citation type="submission" date="2025-09" db="UniProtKB">
        <authorList>
            <consortium name="Ensembl"/>
        </authorList>
    </citation>
    <scope>IDENTIFICATION</scope>
</reference>
<evidence type="ECO:0000256" key="1">
    <source>
        <dbReference type="SAM" id="MobiDB-lite"/>
    </source>
</evidence>
<dbReference type="Pfam" id="PF15720">
    <property type="entry name" value="DUF4675"/>
    <property type="match status" value="1"/>
</dbReference>